<dbReference type="CDD" id="cd02440">
    <property type="entry name" value="AdoMet_MTases"/>
    <property type="match status" value="1"/>
</dbReference>
<evidence type="ECO:0000313" key="4">
    <source>
        <dbReference type="EMBL" id="RYC13956.1"/>
    </source>
</evidence>
<dbReference type="SUPFAM" id="SSF53335">
    <property type="entry name" value="S-adenosyl-L-methionine-dependent methyltransferases"/>
    <property type="match status" value="1"/>
</dbReference>
<gene>
    <name evidence="4" type="ORF">EUU22_10530</name>
</gene>
<dbReference type="InterPro" id="IPR029044">
    <property type="entry name" value="Nucleotide-diphossugar_trans"/>
</dbReference>
<dbReference type="GO" id="GO:0008168">
    <property type="term" value="F:methyltransferase activity"/>
    <property type="evidence" value="ECO:0007669"/>
    <property type="project" value="UniProtKB-KW"/>
</dbReference>
<proteinExistence type="predicted"/>
<dbReference type="InterPro" id="IPR029063">
    <property type="entry name" value="SAM-dependent_MTases_sf"/>
</dbReference>
<feature type="region of interest" description="Disordered" evidence="1">
    <location>
        <begin position="418"/>
        <end position="447"/>
    </location>
</feature>
<evidence type="ECO:0000259" key="3">
    <source>
        <dbReference type="Pfam" id="PF05050"/>
    </source>
</evidence>
<reference evidence="4 5" key="1">
    <citation type="submission" date="2019-01" db="EMBL/GenBank/DDBJ databases">
        <authorList>
            <person name="Deng T."/>
        </authorList>
    </citation>
    <scope>NUCLEOTIDE SEQUENCE [LARGE SCALE GENOMIC DNA]</scope>
    <source>
        <strain evidence="4 5">F8825</strain>
    </source>
</reference>
<dbReference type="Proteomes" id="UP000291088">
    <property type="component" value="Unassembled WGS sequence"/>
</dbReference>
<evidence type="ECO:0000259" key="2">
    <source>
        <dbReference type="Pfam" id="PF00535"/>
    </source>
</evidence>
<feature type="domain" description="Glycosyltransferase 2-like" evidence="2">
    <location>
        <begin position="472"/>
        <end position="606"/>
    </location>
</feature>
<keyword evidence="4" id="KW-0489">Methyltransferase</keyword>
<comment type="caution">
    <text evidence="4">The sequence shown here is derived from an EMBL/GenBank/DDBJ whole genome shotgun (WGS) entry which is preliminary data.</text>
</comment>
<dbReference type="Gene3D" id="3.40.50.150">
    <property type="entry name" value="Vaccinia Virus protein VP39"/>
    <property type="match status" value="1"/>
</dbReference>
<protein>
    <submittedName>
        <fullName evidence="4">FkbM family methyltransferase</fullName>
    </submittedName>
</protein>
<dbReference type="OrthoDB" id="5679686at2"/>
<feature type="domain" description="Methyltransferase FkbM" evidence="3">
    <location>
        <begin position="62"/>
        <end position="213"/>
    </location>
</feature>
<dbReference type="Pfam" id="PF05050">
    <property type="entry name" value="Methyltransf_21"/>
    <property type="match status" value="1"/>
</dbReference>
<organism evidence="4 5">
    <name type="scientific">Ciceribacter ferrooxidans</name>
    <dbReference type="NCBI Taxonomy" id="2509717"/>
    <lineage>
        <taxon>Bacteria</taxon>
        <taxon>Pseudomonadati</taxon>
        <taxon>Pseudomonadota</taxon>
        <taxon>Alphaproteobacteria</taxon>
        <taxon>Hyphomicrobiales</taxon>
        <taxon>Rhizobiaceae</taxon>
        <taxon>Ciceribacter</taxon>
    </lineage>
</organism>
<dbReference type="PANTHER" id="PTHR22916:SF3">
    <property type="entry name" value="UDP-GLCNAC:BETAGAL BETA-1,3-N-ACETYLGLUCOSAMINYLTRANSFERASE-LIKE PROTEIN 1"/>
    <property type="match status" value="1"/>
</dbReference>
<dbReference type="NCBIfam" id="TIGR01444">
    <property type="entry name" value="fkbM_fam"/>
    <property type="match status" value="1"/>
</dbReference>
<dbReference type="PANTHER" id="PTHR22916">
    <property type="entry name" value="GLYCOSYLTRANSFERASE"/>
    <property type="match status" value="1"/>
</dbReference>
<dbReference type="EMBL" id="SDVB01000216">
    <property type="protein sequence ID" value="RYC13956.1"/>
    <property type="molecule type" value="Genomic_DNA"/>
</dbReference>
<dbReference type="GO" id="GO:0032259">
    <property type="term" value="P:methylation"/>
    <property type="evidence" value="ECO:0007669"/>
    <property type="project" value="UniProtKB-KW"/>
</dbReference>
<dbReference type="CDD" id="cd00761">
    <property type="entry name" value="Glyco_tranf_GTA_type"/>
    <property type="match status" value="1"/>
</dbReference>
<keyword evidence="5" id="KW-1185">Reference proteome</keyword>
<dbReference type="RefSeq" id="WP_129331977.1">
    <property type="nucleotide sequence ID" value="NZ_SDVB01000216.1"/>
</dbReference>
<dbReference type="InterPro" id="IPR001173">
    <property type="entry name" value="Glyco_trans_2-like"/>
</dbReference>
<dbReference type="Pfam" id="PF00535">
    <property type="entry name" value="Glycos_transf_2"/>
    <property type="match status" value="1"/>
</dbReference>
<dbReference type="InterPro" id="IPR006342">
    <property type="entry name" value="FkbM_mtfrase"/>
</dbReference>
<accession>A0A4Q2T591</accession>
<dbReference type="Gene3D" id="3.90.550.10">
    <property type="entry name" value="Spore Coat Polysaccharide Biosynthesis Protein SpsA, Chain A"/>
    <property type="match status" value="1"/>
</dbReference>
<dbReference type="AlphaFoldDB" id="A0A4Q2T591"/>
<sequence>MEIANEEWKKADVVWDGKSFVFFHKDENDHIFSSIRNSKNFYELELLNVLGALLRPGDCVVDVGANIGNHAVYFAGVCGCRVLAFEPNPAAAETLRKNIETNGLEDRIQVYEVALGSQTGSGNLVVPVNHNLGMVSVEEVEGGGGSVRIDPLSNYVGSAPVRLIKIDAEGMDYQVLAGAEDVLARDGCAVSIEAATREEYLKIDALMERHGYVAAGSHNYTPTHLFLHQRWDESQSFMRWMSRQISLDYIDRAIIREALNRGRRETSSQIEHANEEISSQVTRATSEISSQVQQANREISSQVEETKRGLDSIASAIRDLEERVSRRVTDVIQVVQEFEKRVQDRYNAGQQLTENLSSEMTSWKDEIKALFQCTVLAAEVDNLHEAVQAQEQVWLIREVQTLKQRAFAELQQVDLVSHAPRPAGEDITSTMEQKEKDQPPPSSAVPPSLLDEQFARGVIVSQDVVRHKELVSLIIPSYNNEDWLTRAINSALSQRGVKVEILVVDDGSTDNSVTLARAISNEHKNVRVISLLRNFGCYYARNIGVMNATGDYVTILDSDDIMSPDRVALQLDALKSSPNSVACQCRLRRWTGDFSRPLNELRYGENSLLWRREIVETMGGYDTVRFGGDTEFRMRLQANFGPAAIVRIPDELYYLRTTESSLTNTRGSEAYSIESGNLKPALSPERQSYAKNLEEWHRGPKPLTLEFPQFSRPFALGSGVQNASPSLGQRRIGAMASFPPRRESLKATIESILPQLDELILYLNDYDDIPEFAIDPKIRAVRSHEARGDLRDNGKFYDLPSDNNSYLFTFDDDIIYPKDYTARMIHYIETLNRTSVVGLHGVIFPEGEFHSLSQRTVYHFAFKQDGYFVDLLGTGTTAWHSSTMKLSLDDFGSTGVCDLWFAAAAAKREVPLFSIPREKGWLRVYANFEESLYQEALSHPQRYFDTYRKYVAPVINNGSIRRGVERKLAINFERDILTAAGIRLSEWH</sequence>
<name>A0A4Q2T591_9HYPH</name>
<evidence type="ECO:0000256" key="1">
    <source>
        <dbReference type="SAM" id="MobiDB-lite"/>
    </source>
</evidence>
<dbReference type="SUPFAM" id="SSF53448">
    <property type="entry name" value="Nucleotide-diphospho-sugar transferases"/>
    <property type="match status" value="2"/>
</dbReference>
<keyword evidence="4" id="KW-0808">Transferase</keyword>
<evidence type="ECO:0000313" key="5">
    <source>
        <dbReference type="Proteomes" id="UP000291088"/>
    </source>
</evidence>
<dbReference type="GO" id="GO:0016758">
    <property type="term" value="F:hexosyltransferase activity"/>
    <property type="evidence" value="ECO:0007669"/>
    <property type="project" value="UniProtKB-ARBA"/>
</dbReference>